<keyword evidence="18" id="KW-1185">Reference proteome</keyword>
<dbReference type="Pfam" id="PF00895">
    <property type="entry name" value="ATP-synt_8"/>
    <property type="match status" value="1"/>
</dbReference>
<evidence type="ECO:0000256" key="12">
    <source>
        <dbReference type="ARBA" id="ARBA00053067"/>
    </source>
</evidence>
<dbReference type="EMBL" id="KR527219">
    <property type="protein sequence ID" value="AKJ84076.1"/>
    <property type="molecule type" value="Genomic_DNA"/>
</dbReference>
<evidence type="ECO:0000256" key="14">
    <source>
        <dbReference type="RuleBase" id="RU003661"/>
    </source>
</evidence>
<dbReference type="PANTHER" id="PTHR39937">
    <property type="entry name" value="ATP SYNTHASE PROTEIN 8"/>
    <property type="match status" value="1"/>
</dbReference>
<keyword evidence="3 14" id="KW-0813">Transport</keyword>
<keyword evidence="10 15" id="KW-0472">Membrane</keyword>
<comment type="function">
    <text evidence="12">Subunit 8, of the mitochondrial membrane ATP synthase complex (F(1)F(0) ATP synthase or Complex V) that produces ATP from ADP in the presence of a proton gradient across the membrane which is generated by electron transport complexes of the respiratory chain. ATP synthase complex consist of a soluble F(1) head domain - the catalytic core - and a membrane F(1) domain - the membrane proton channel. These two domains are linked by a central stalk rotating inside the F(1) region and a stationary peripheral stalk. During catalysis, ATP synthesis in the catalytic domain of F(1) is coupled via a rotary mechanism of the central stalk subunits to proton translocation. In vivo, can only synthesize ATP although its ATP hydrolase activity can be activated artificially in vitro. Part of the complex F(0) domain.</text>
</comment>
<reference evidence="17" key="4">
    <citation type="journal article" date="2018" name="Mitochondrial DNA Part B Resour">
        <title>Complete mitochondrial genome of mouthbrooding fighting fish (Betta pi) compared with bubble nesting fighting fish (B. splendens).</title>
        <authorList>
            <person name="Prakhongcheep O."/>
            <person name="Muangmai N."/>
            <person name="Peyachoknagul S."/>
            <person name="Srikulnath K."/>
        </authorList>
    </citation>
    <scope>NUCLEOTIDE SEQUENCE</scope>
    <source>
        <tissue evidence="17">Muscle</tissue>
    </source>
</reference>
<dbReference type="GO" id="GO:0015986">
    <property type="term" value="P:proton motive force-driven ATP synthesis"/>
    <property type="evidence" value="ECO:0007669"/>
    <property type="project" value="InterPro"/>
</dbReference>
<dbReference type="GO" id="GO:0031966">
    <property type="term" value="C:mitochondrial membrane"/>
    <property type="evidence" value="ECO:0007669"/>
    <property type="project" value="UniProtKB-SubCell"/>
</dbReference>
<name>A0A0C6EL36_BETSP</name>
<keyword evidence="9 14" id="KW-0496">Mitochondrion</keyword>
<keyword evidence="11" id="KW-0066">ATP synthesis</keyword>
<protein>
    <recommendedName>
        <fullName evidence="14">ATP synthase complex subunit 8</fullName>
    </recommendedName>
</protein>
<dbReference type="EMBL" id="AB571120">
    <property type="protein sequence ID" value="BAQ35532.1"/>
    <property type="molecule type" value="Genomic_DNA"/>
</dbReference>
<dbReference type="GeneID" id="23631933"/>
<evidence type="ECO:0000256" key="3">
    <source>
        <dbReference type="ARBA" id="ARBA00022448"/>
    </source>
</evidence>
<sequence>MPQLNTTPWLMILIFTWFVFLIFILPKVMTYIFPNEPTLKNKKTFMPWTWNWPWY</sequence>
<dbReference type="Proteomes" id="UP000515150">
    <property type="component" value="Mitochondrion MT"/>
</dbReference>
<dbReference type="CTD" id="4509"/>
<keyword evidence="8 14" id="KW-0406">Ion transport</keyword>
<evidence type="ECO:0000313" key="18">
    <source>
        <dbReference type="Proteomes" id="UP000515150"/>
    </source>
</evidence>
<evidence type="ECO:0000313" key="16">
    <source>
        <dbReference type="EMBL" id="AKJ84076.1"/>
    </source>
</evidence>
<reference evidence="19" key="5">
    <citation type="submission" date="2025-04" db="UniProtKB">
        <authorList>
            <consortium name="RefSeq"/>
        </authorList>
    </citation>
    <scope>IDENTIFICATION</scope>
    <source>
        <tissue evidence="19">Muscle</tissue>
    </source>
</reference>
<evidence type="ECO:0000256" key="11">
    <source>
        <dbReference type="ARBA" id="ARBA00023310"/>
    </source>
</evidence>
<accession>A0A0C6EL36</accession>
<dbReference type="OrthoDB" id="8734014at2759"/>
<comment type="subunit">
    <text evidence="13">Component of the ATP synthase complex composed at least of ATP5F1A/subunit alpha, ATP5F1B/subunit beta, ATP5MC1/subunit c (homooctomer), MT-ATP6/subunit a, MT-ATP8/subunit 8, ATP5ME/subunit e, ATP5MF/subunit f, ATP5MG/subunit g, ATP5MK/subunit k, ATP5MJ/subunit j, ATP5F1C/subunit gamma, ATP5F1D/subunit delta, ATP5F1E/subunit epsilon, ATP5PF/subunit F6, ATP5PB/subunit b, ATP5PD/subunit d, ATP5PO/subunit OSCP. ATP synthase complex consists of a soluble F(1) head domain (subunits alpha(3) and beta(3)) - the catalytic core - and a membrane F(0) domain - the membrane proton channel (subunits c, a, 8, e, f, g, k and j). These two domains are linked by a central stalk (subunits gamma, delta, and epsilon) rotating inside the F1 region and a stationary peripheral stalk (subunits F6, b, d, and OSCP).</text>
</comment>
<evidence type="ECO:0000256" key="13">
    <source>
        <dbReference type="ARBA" id="ARBA00064647"/>
    </source>
</evidence>
<comment type="subcellular location">
    <subcellularLocation>
        <location evidence="1 14">Mitochondrion membrane</location>
        <topology evidence="1 14">Single-pass membrane protein</topology>
    </subcellularLocation>
</comment>
<reference evidence="19" key="1">
    <citation type="submission" date="2010-07" db="EMBL/GenBank/DDBJ databases">
        <title>Mitochondrial genome analysis of Siamese Fighting Fish.</title>
        <authorList>
            <person name="Srikulnath K."/>
            <person name="Swatdipong A."/>
            <person name="Indananda C."/>
            <person name="Peyachoknagul S."/>
        </authorList>
    </citation>
    <scope>NUCLEOTIDE SEQUENCE</scope>
    <source>
        <tissue evidence="19">Muscle</tissue>
    </source>
</reference>
<evidence type="ECO:0000256" key="7">
    <source>
        <dbReference type="ARBA" id="ARBA00022989"/>
    </source>
</evidence>
<reference evidence="16" key="3">
    <citation type="submission" date="2015-05" db="EMBL/GenBank/DDBJ databases">
        <title>The complete mitochondrial genome of the Siamese Fighting Fish (Betta splendens).</title>
        <authorList>
            <person name="Song Y.N."/>
            <person name="Li J.T."/>
            <person name="Sun X.W."/>
        </authorList>
    </citation>
    <scope>NUCLEOTIDE SEQUENCE</scope>
</reference>
<dbReference type="InterPro" id="IPR001421">
    <property type="entry name" value="ATP8_metazoa"/>
</dbReference>
<dbReference type="GO" id="GO:0045259">
    <property type="term" value="C:proton-transporting ATP synthase complex"/>
    <property type="evidence" value="ECO:0007669"/>
    <property type="project" value="UniProtKB-KW"/>
</dbReference>
<evidence type="ECO:0000256" key="15">
    <source>
        <dbReference type="SAM" id="Phobius"/>
    </source>
</evidence>
<comment type="similarity">
    <text evidence="2 14">Belongs to the ATPase protein 8 family.</text>
</comment>
<feature type="transmembrane region" description="Helical" evidence="15">
    <location>
        <begin position="12"/>
        <end position="33"/>
    </location>
</feature>
<reference evidence="19" key="2">
    <citation type="submission" date="2015-02" db="EMBL/GenBank/DDBJ databases">
        <authorList>
            <consortium name="NCBI Genome Project"/>
        </authorList>
    </citation>
    <scope>NUCLEOTIDE SEQUENCE</scope>
    <source>
        <tissue evidence="19">Muscle</tissue>
    </source>
</reference>
<evidence type="ECO:0000313" key="17">
    <source>
        <dbReference type="EMBL" id="BAQ35532.1"/>
    </source>
</evidence>
<dbReference type="AlphaFoldDB" id="A0A0C6EL36"/>
<evidence type="ECO:0000256" key="6">
    <source>
        <dbReference type="ARBA" id="ARBA00022781"/>
    </source>
</evidence>
<keyword evidence="5 14" id="KW-0812">Transmembrane</keyword>
<keyword evidence="4 14" id="KW-0138">CF(0)</keyword>
<evidence type="ECO:0000256" key="4">
    <source>
        <dbReference type="ARBA" id="ARBA00022547"/>
    </source>
</evidence>
<proteinExistence type="inferred from homology"/>
<organism evidence="17">
    <name type="scientific">Betta splendens</name>
    <name type="common">Siamese fighting fish</name>
    <dbReference type="NCBI Taxonomy" id="158456"/>
    <lineage>
        <taxon>Eukaryota</taxon>
        <taxon>Metazoa</taxon>
        <taxon>Chordata</taxon>
        <taxon>Craniata</taxon>
        <taxon>Vertebrata</taxon>
        <taxon>Euteleostomi</taxon>
        <taxon>Actinopterygii</taxon>
        <taxon>Neopterygii</taxon>
        <taxon>Teleostei</taxon>
        <taxon>Neoteleostei</taxon>
        <taxon>Acanthomorphata</taxon>
        <taxon>Anabantaria</taxon>
        <taxon>Anabantiformes</taxon>
        <taxon>Anabantoidei</taxon>
        <taxon>Osphronemidae</taxon>
        <taxon>Betta</taxon>
    </lineage>
</organism>
<keyword evidence="6 14" id="KW-0375">Hydrogen ion transport</keyword>
<geneLocation type="mitochondrion" evidence="17 19"/>
<dbReference type="InterPro" id="IPR050635">
    <property type="entry name" value="ATPase_protein_8"/>
</dbReference>
<evidence type="ECO:0000256" key="9">
    <source>
        <dbReference type="ARBA" id="ARBA00023128"/>
    </source>
</evidence>
<dbReference type="PANTHER" id="PTHR39937:SF1">
    <property type="entry name" value="ATP SYNTHASE PROTEIN 8"/>
    <property type="match status" value="1"/>
</dbReference>
<evidence type="ECO:0000256" key="1">
    <source>
        <dbReference type="ARBA" id="ARBA00004304"/>
    </source>
</evidence>
<dbReference type="GO" id="GO:0015078">
    <property type="term" value="F:proton transmembrane transporter activity"/>
    <property type="evidence" value="ECO:0007669"/>
    <property type="project" value="InterPro"/>
</dbReference>
<evidence type="ECO:0000256" key="8">
    <source>
        <dbReference type="ARBA" id="ARBA00023065"/>
    </source>
</evidence>
<dbReference type="RefSeq" id="YP_009123851.1">
    <property type="nucleotide sequence ID" value="NC_026581.1"/>
</dbReference>
<dbReference type="KEGG" id="bspl:23631933"/>
<keyword evidence="7 15" id="KW-1133">Transmembrane helix</keyword>
<evidence type="ECO:0000256" key="5">
    <source>
        <dbReference type="ARBA" id="ARBA00022692"/>
    </source>
</evidence>
<evidence type="ECO:0000256" key="2">
    <source>
        <dbReference type="ARBA" id="ARBA00008892"/>
    </source>
</evidence>
<gene>
    <name evidence="17" type="primary">ATPase 8</name>
    <name evidence="16 19" type="synonym">ATP8</name>
</gene>
<evidence type="ECO:0000256" key="10">
    <source>
        <dbReference type="ARBA" id="ARBA00023136"/>
    </source>
</evidence>
<evidence type="ECO:0000313" key="19">
    <source>
        <dbReference type="RefSeq" id="YP_009123851.1"/>
    </source>
</evidence>